<accession>A0A3S5B299</accession>
<evidence type="ECO:0000313" key="2">
    <source>
        <dbReference type="Proteomes" id="UP000784294"/>
    </source>
</evidence>
<organism evidence="1 2">
    <name type="scientific">Protopolystoma xenopodis</name>
    <dbReference type="NCBI Taxonomy" id="117903"/>
    <lineage>
        <taxon>Eukaryota</taxon>
        <taxon>Metazoa</taxon>
        <taxon>Spiralia</taxon>
        <taxon>Lophotrochozoa</taxon>
        <taxon>Platyhelminthes</taxon>
        <taxon>Monogenea</taxon>
        <taxon>Polyopisthocotylea</taxon>
        <taxon>Polystomatidea</taxon>
        <taxon>Polystomatidae</taxon>
        <taxon>Protopolystoma</taxon>
    </lineage>
</organism>
<dbReference type="EMBL" id="CAAALY010247755">
    <property type="protein sequence ID" value="VEL34489.1"/>
    <property type="molecule type" value="Genomic_DNA"/>
</dbReference>
<dbReference type="Proteomes" id="UP000784294">
    <property type="component" value="Unassembled WGS sequence"/>
</dbReference>
<gene>
    <name evidence="1" type="ORF">PXEA_LOCUS27929</name>
</gene>
<dbReference type="AlphaFoldDB" id="A0A3S5B299"/>
<comment type="caution">
    <text evidence="1">The sequence shown here is derived from an EMBL/GenBank/DDBJ whole genome shotgun (WGS) entry which is preliminary data.</text>
</comment>
<name>A0A3S5B299_9PLAT</name>
<reference evidence="1" key="1">
    <citation type="submission" date="2018-11" db="EMBL/GenBank/DDBJ databases">
        <authorList>
            <consortium name="Pathogen Informatics"/>
        </authorList>
    </citation>
    <scope>NUCLEOTIDE SEQUENCE</scope>
</reference>
<keyword evidence="2" id="KW-1185">Reference proteome</keyword>
<sequence>MQSGPSHNSALPTDQLQLPILPTAPMPHSGHLPHSPFVPCPLANSPFDQSSQNRRLAGRFAHSHLPNSSCPPFPHSVLMGLLPRALCSAVVHPFFPVSYLSHGMTKYVSGGIRESMLGCNSTSPAQAGQPWHRRHQRTLAKKVAFTLA</sequence>
<protein>
    <submittedName>
        <fullName evidence="1">Uncharacterized protein</fullName>
    </submittedName>
</protein>
<proteinExistence type="predicted"/>
<evidence type="ECO:0000313" key="1">
    <source>
        <dbReference type="EMBL" id="VEL34489.1"/>
    </source>
</evidence>